<organism evidence="2 3">
    <name type="scientific">Nosema bombycis (strain CQ1 / CVCC 102059)</name>
    <name type="common">Microsporidian parasite</name>
    <name type="synonym">Pebrine of silkworm</name>
    <dbReference type="NCBI Taxonomy" id="578461"/>
    <lineage>
        <taxon>Eukaryota</taxon>
        <taxon>Fungi</taxon>
        <taxon>Fungi incertae sedis</taxon>
        <taxon>Microsporidia</taxon>
        <taxon>Nosematidae</taxon>
        <taxon>Nosema</taxon>
    </lineage>
</organism>
<gene>
    <name evidence="2" type="ORF">NBO_10g0077</name>
</gene>
<proteinExistence type="predicted"/>
<dbReference type="HOGENOM" id="CLU_2469663_0_0_1"/>
<dbReference type="Proteomes" id="UP000016927">
    <property type="component" value="Unassembled WGS sequence"/>
</dbReference>
<feature type="compositionally biased region" description="Basic and acidic residues" evidence="1">
    <location>
        <begin position="38"/>
        <end position="49"/>
    </location>
</feature>
<feature type="region of interest" description="Disordered" evidence="1">
    <location>
        <begin position="28"/>
        <end position="88"/>
    </location>
</feature>
<evidence type="ECO:0000256" key="1">
    <source>
        <dbReference type="SAM" id="MobiDB-lite"/>
    </source>
</evidence>
<evidence type="ECO:0000313" key="2">
    <source>
        <dbReference type="EMBL" id="EOB15087.1"/>
    </source>
</evidence>
<dbReference type="EMBL" id="KB908918">
    <property type="protein sequence ID" value="EOB15087.1"/>
    <property type="molecule type" value="Genomic_DNA"/>
</dbReference>
<evidence type="ECO:0000313" key="3">
    <source>
        <dbReference type="Proteomes" id="UP000016927"/>
    </source>
</evidence>
<reference evidence="2 3" key="1">
    <citation type="journal article" date="2013" name="BMC Genomics">
        <title>Comparative genomics of parasitic silkworm microsporidia reveal an association between genome expansion and host adaptation.</title>
        <authorList>
            <person name="Pan G."/>
            <person name="Xu J."/>
            <person name="Li T."/>
            <person name="Xia Q."/>
            <person name="Liu S.L."/>
            <person name="Zhang G."/>
            <person name="Li S."/>
            <person name="Li C."/>
            <person name="Liu H."/>
            <person name="Yang L."/>
            <person name="Liu T."/>
            <person name="Zhang X."/>
            <person name="Wu Z."/>
            <person name="Fan W."/>
            <person name="Dang X."/>
            <person name="Xiang H."/>
            <person name="Tao M."/>
            <person name="Li Y."/>
            <person name="Hu J."/>
            <person name="Li Z."/>
            <person name="Lin L."/>
            <person name="Luo J."/>
            <person name="Geng L."/>
            <person name="Wang L."/>
            <person name="Long M."/>
            <person name="Wan Y."/>
            <person name="He N."/>
            <person name="Zhang Z."/>
            <person name="Lu C."/>
            <person name="Keeling P.J."/>
            <person name="Wang J."/>
            <person name="Xiang Z."/>
            <person name="Zhou Z."/>
        </authorList>
    </citation>
    <scope>NUCLEOTIDE SEQUENCE [LARGE SCALE GENOMIC DNA]</scope>
    <source>
        <strain evidence="3">CQ1 / CVCC 102059</strain>
    </source>
</reference>
<dbReference type="AlphaFoldDB" id="R0KXZ4"/>
<protein>
    <submittedName>
        <fullName evidence="2">Uncharacterized protein</fullName>
    </submittedName>
</protein>
<keyword evidence="3" id="KW-1185">Reference proteome</keyword>
<name>R0KXZ4_NOSB1</name>
<accession>R0KXZ4</accession>
<dbReference type="VEuPathDB" id="MicrosporidiaDB:NBO_10g0077"/>
<sequence length="88" mass="9879">MKSYKLKNQEDPMKLVFVPVLISFIMATNKDPNGNDPVKNESLPKKEQEAVAPGKVDSPNGVNDLKKTLPTKEEEEEEKYTCNPRGDC</sequence>